<dbReference type="CTD" id="101928603"/>
<accession>K7E4L6</accession>
<dbReference type="OrthoDB" id="5971936at2759"/>
<reference evidence="1" key="2">
    <citation type="submission" date="2025-08" db="UniProtKB">
        <authorList>
            <consortium name="Ensembl"/>
        </authorList>
    </citation>
    <scope>IDENTIFICATION</scope>
</reference>
<dbReference type="KEGG" id="mdo:103104499"/>
<dbReference type="InterPro" id="IPR016024">
    <property type="entry name" value="ARM-type_fold"/>
</dbReference>
<protein>
    <submittedName>
        <fullName evidence="1">Armadillo like helical domain containing 2</fullName>
    </submittedName>
</protein>
<reference evidence="1 2" key="1">
    <citation type="journal article" date="2007" name="Nature">
        <title>Genome of the marsupial Monodelphis domestica reveals innovation in non-coding sequences.</title>
        <authorList>
            <person name="Mikkelsen T.S."/>
            <person name="Wakefield M.J."/>
            <person name="Aken B."/>
            <person name="Amemiya C.T."/>
            <person name="Chang J.L."/>
            <person name="Duke S."/>
            <person name="Garber M."/>
            <person name="Gentles A.J."/>
            <person name="Goodstadt L."/>
            <person name="Heger A."/>
            <person name="Jurka J."/>
            <person name="Kamal M."/>
            <person name="Mauceli E."/>
            <person name="Searle S.M."/>
            <person name="Sharpe T."/>
            <person name="Baker M.L."/>
            <person name="Batzer M.A."/>
            <person name="Benos P.V."/>
            <person name="Belov K."/>
            <person name="Clamp M."/>
            <person name="Cook A."/>
            <person name="Cuff J."/>
            <person name="Das R."/>
            <person name="Davidow L."/>
            <person name="Deakin J.E."/>
            <person name="Fazzari M.J."/>
            <person name="Glass J.L."/>
            <person name="Grabherr M."/>
            <person name="Greally J.M."/>
            <person name="Gu W."/>
            <person name="Hore T.A."/>
            <person name="Huttley G.A."/>
            <person name="Kleber M."/>
            <person name="Jirtle R.L."/>
            <person name="Koina E."/>
            <person name="Lee J.T."/>
            <person name="Mahony S."/>
            <person name="Marra M.A."/>
            <person name="Miller R.D."/>
            <person name="Nicholls R.D."/>
            <person name="Oda M."/>
            <person name="Papenfuss A.T."/>
            <person name="Parra Z.E."/>
            <person name="Pollock D.D."/>
            <person name="Ray D.A."/>
            <person name="Schein J.E."/>
            <person name="Speed T.P."/>
            <person name="Thompson K."/>
            <person name="VandeBerg J.L."/>
            <person name="Wade C.M."/>
            <person name="Walker J.A."/>
            <person name="Waters P.D."/>
            <person name="Webber C."/>
            <person name="Weidman J.R."/>
            <person name="Xie X."/>
            <person name="Zody M.C."/>
            <person name="Baldwin J."/>
            <person name="Abdouelleil A."/>
            <person name="Abdulkadir J."/>
            <person name="Abebe A."/>
            <person name="Abera B."/>
            <person name="Abreu J."/>
            <person name="Acer S.C."/>
            <person name="Aftuck L."/>
            <person name="Alexander A."/>
            <person name="An P."/>
            <person name="Anderson E."/>
            <person name="Anderson S."/>
            <person name="Arachi H."/>
            <person name="Azer M."/>
            <person name="Bachantsang P."/>
            <person name="Barry A."/>
            <person name="Bayul T."/>
            <person name="Berlin A."/>
            <person name="Bessette D."/>
            <person name="Bloom T."/>
            <person name="Bloom T."/>
            <person name="Boguslavskiy L."/>
            <person name="Bonnet C."/>
            <person name="Boukhgalter B."/>
            <person name="Bourzgui I."/>
            <person name="Brown A."/>
            <person name="Cahill P."/>
            <person name="Channer S."/>
            <person name="Cheshatsang Y."/>
            <person name="Chuda L."/>
            <person name="Citroen M."/>
            <person name="Collymore A."/>
            <person name="Cooke P."/>
            <person name="Costello M."/>
            <person name="D'Aco K."/>
            <person name="Daza R."/>
            <person name="De Haan G."/>
            <person name="DeGray S."/>
            <person name="DeMaso C."/>
            <person name="Dhargay N."/>
            <person name="Dooley K."/>
            <person name="Dooley E."/>
            <person name="Doricent M."/>
            <person name="Dorje P."/>
            <person name="Dorjee K."/>
            <person name="Dupes A."/>
            <person name="Elong R."/>
            <person name="Falk J."/>
            <person name="Farina A."/>
            <person name="Faro S."/>
            <person name="Ferguson D."/>
            <person name="Fisher S."/>
            <person name="Foley C.D."/>
            <person name="Franke A."/>
            <person name="Friedrich D."/>
            <person name="Gadbois L."/>
            <person name="Gearin G."/>
            <person name="Gearin C.R."/>
            <person name="Giannoukos G."/>
            <person name="Goode T."/>
            <person name="Graham J."/>
            <person name="Grandbois E."/>
            <person name="Grewal S."/>
            <person name="Gyaltsen K."/>
            <person name="Hafez N."/>
            <person name="Hagos B."/>
            <person name="Hall J."/>
            <person name="Henson C."/>
            <person name="Hollinger A."/>
            <person name="Honan T."/>
            <person name="Huard M.D."/>
            <person name="Hughes L."/>
            <person name="Hurhula B."/>
            <person name="Husby M.E."/>
            <person name="Kamat A."/>
            <person name="Kanga B."/>
            <person name="Kashin S."/>
            <person name="Khazanovich D."/>
            <person name="Kisner P."/>
            <person name="Lance K."/>
            <person name="Lara M."/>
            <person name="Lee W."/>
            <person name="Lennon N."/>
            <person name="Letendre F."/>
            <person name="LeVine R."/>
            <person name="Lipovsky A."/>
            <person name="Liu X."/>
            <person name="Liu J."/>
            <person name="Liu S."/>
            <person name="Lokyitsang T."/>
            <person name="Lokyitsang Y."/>
            <person name="Lubonja R."/>
            <person name="Lui A."/>
            <person name="MacDonald P."/>
            <person name="Magnisalis V."/>
            <person name="Maru K."/>
            <person name="Matthews C."/>
            <person name="McCusker W."/>
            <person name="McDonough S."/>
            <person name="Mehta T."/>
            <person name="Meldrim J."/>
            <person name="Meneus L."/>
            <person name="Mihai O."/>
            <person name="Mihalev A."/>
            <person name="Mihova T."/>
            <person name="Mittelman R."/>
            <person name="Mlenga V."/>
            <person name="Montmayeur A."/>
            <person name="Mulrain L."/>
            <person name="Navidi A."/>
            <person name="Naylor J."/>
            <person name="Negash T."/>
            <person name="Nguyen T."/>
            <person name="Nguyen N."/>
            <person name="Nicol R."/>
            <person name="Norbu C."/>
            <person name="Norbu N."/>
            <person name="Novod N."/>
            <person name="O'Neill B."/>
            <person name="Osman S."/>
            <person name="Markiewicz E."/>
            <person name="Oyono O.L."/>
            <person name="Patti C."/>
            <person name="Phunkhang P."/>
            <person name="Pierre F."/>
            <person name="Priest M."/>
            <person name="Raghuraman S."/>
            <person name="Rege F."/>
            <person name="Reyes R."/>
            <person name="Rise C."/>
            <person name="Rogov P."/>
            <person name="Ross K."/>
            <person name="Ryan E."/>
            <person name="Settipalli S."/>
            <person name="Shea T."/>
            <person name="Sherpa N."/>
            <person name="Shi L."/>
            <person name="Shih D."/>
            <person name="Sparrow T."/>
            <person name="Spaulding J."/>
            <person name="Stalker J."/>
            <person name="Stange-Thomann N."/>
            <person name="Stavropoulos S."/>
            <person name="Stone C."/>
            <person name="Strader C."/>
            <person name="Tesfaye S."/>
            <person name="Thomson T."/>
            <person name="Thoulutsang Y."/>
            <person name="Thoulutsang D."/>
            <person name="Topham K."/>
            <person name="Topping I."/>
            <person name="Tsamla T."/>
            <person name="Vassiliev H."/>
            <person name="Vo A."/>
            <person name="Wangchuk T."/>
            <person name="Wangdi T."/>
            <person name="Weiand M."/>
            <person name="Wilkinson J."/>
            <person name="Wilson A."/>
            <person name="Yadav S."/>
            <person name="Young G."/>
            <person name="Yu Q."/>
            <person name="Zembek L."/>
            <person name="Zhong D."/>
            <person name="Zimmer A."/>
            <person name="Zwirko Z."/>
            <person name="Jaffe D.B."/>
            <person name="Alvarez P."/>
            <person name="Brockman W."/>
            <person name="Butler J."/>
            <person name="Chin C."/>
            <person name="Gnerre S."/>
            <person name="MacCallum I."/>
            <person name="Graves J.A."/>
            <person name="Ponting C.P."/>
            <person name="Breen M."/>
            <person name="Samollow P.B."/>
            <person name="Lander E.S."/>
            <person name="Lindblad-Toh K."/>
        </authorList>
    </citation>
    <scope>NUCLEOTIDE SEQUENCE [LARGE SCALE GENOMIC DNA]</scope>
</reference>
<sequence>MIKKKRFYQKCFAVIFKIFRRIHRLLQRCGLIKEQEKKLFIGETIFHKEKIIPLGFELKNQTLPLEKRALAAHKMGQLAFTGGQLSAKWVTDYMSDVALLLCDEHASPTVMVMLMECMCSWCYLNPMGQKKARLINMIPILMHLLEEENIRNIPKEPTIIIKFWACYLLCIISCNNALCIQQLREYTNMKSILQLLAKLNWQGWPDNYAQVLFYLMGFQKAT</sequence>
<dbReference type="GeneTree" id="ENSGT00530000068834"/>
<dbReference type="HOGENOM" id="CLU_104877_0_0_1"/>
<dbReference type="RefSeq" id="XP_007487917.1">
    <property type="nucleotide sequence ID" value="XM_007487855.3"/>
</dbReference>
<keyword evidence="2" id="KW-1185">Reference proteome</keyword>
<name>K7E4L6_MONDO</name>
<evidence type="ECO:0000313" key="2">
    <source>
        <dbReference type="Proteomes" id="UP000002280"/>
    </source>
</evidence>
<dbReference type="Pfam" id="PF17822">
    <property type="entry name" value="ARMH2"/>
    <property type="match status" value="1"/>
</dbReference>
<dbReference type="AlphaFoldDB" id="K7E4L6"/>
<organism evidence="1 2">
    <name type="scientific">Monodelphis domestica</name>
    <name type="common">Gray short-tailed opossum</name>
    <dbReference type="NCBI Taxonomy" id="13616"/>
    <lineage>
        <taxon>Eukaryota</taxon>
        <taxon>Metazoa</taxon>
        <taxon>Chordata</taxon>
        <taxon>Craniata</taxon>
        <taxon>Vertebrata</taxon>
        <taxon>Euteleostomi</taxon>
        <taxon>Mammalia</taxon>
        <taxon>Metatheria</taxon>
        <taxon>Didelphimorphia</taxon>
        <taxon>Didelphidae</taxon>
        <taxon>Monodelphis</taxon>
    </lineage>
</organism>
<gene>
    <name evidence="1" type="primary">ARMH2</name>
</gene>
<dbReference type="Bgee" id="ENSMODG00000028789">
    <property type="expression patterns" value="Expressed in spermatocyte and 5 other cell types or tissues"/>
</dbReference>
<dbReference type="Proteomes" id="UP000002280">
    <property type="component" value="Chromosome 3"/>
</dbReference>
<dbReference type="InParanoid" id="K7E4L6"/>
<evidence type="ECO:0000313" key="1">
    <source>
        <dbReference type="Ensembl" id="ENSMODP00000040718.1"/>
    </source>
</evidence>
<dbReference type="Gene3D" id="1.25.10.10">
    <property type="entry name" value="Leucine-rich Repeat Variant"/>
    <property type="match status" value="1"/>
</dbReference>
<dbReference type="InterPro" id="IPR011989">
    <property type="entry name" value="ARM-like"/>
</dbReference>
<dbReference type="OMA" id="GWPENFA"/>
<dbReference type="PANTHER" id="PTHR37679:SF1">
    <property type="entry name" value="ARMADILLO-LIKE HELICAL DOMAIN-CONTAINING PROTEIN 2"/>
    <property type="match status" value="1"/>
</dbReference>
<dbReference type="PANTHER" id="PTHR37679">
    <property type="entry name" value="ARMADILLO-LIKE HELICAL DOMAIN-CONTAINING PROTEIN 2"/>
    <property type="match status" value="1"/>
</dbReference>
<dbReference type="eggNOG" id="ENOG502S56C">
    <property type="taxonomic scope" value="Eukaryota"/>
</dbReference>
<dbReference type="Ensembl" id="ENSMODT00000043824.2">
    <property type="protein sequence ID" value="ENSMODP00000040718.1"/>
    <property type="gene ID" value="ENSMODG00000028789.2"/>
</dbReference>
<proteinExistence type="predicted"/>
<dbReference type="SUPFAM" id="SSF48371">
    <property type="entry name" value="ARM repeat"/>
    <property type="match status" value="1"/>
</dbReference>
<reference evidence="1" key="3">
    <citation type="submission" date="2025-09" db="UniProtKB">
        <authorList>
            <consortium name="Ensembl"/>
        </authorList>
    </citation>
    <scope>IDENTIFICATION</scope>
</reference>
<dbReference type="GeneID" id="103104499"/>
<dbReference type="InterPro" id="IPR040268">
    <property type="entry name" value="ARMH2"/>
</dbReference>